<feature type="domain" description="Lipoyl-binding" evidence="8">
    <location>
        <begin position="77"/>
        <end position="153"/>
    </location>
</feature>
<dbReference type="InterPro" id="IPR001882">
    <property type="entry name" value="Biotin_BS"/>
</dbReference>
<dbReference type="PANTHER" id="PTHR45266">
    <property type="entry name" value="OXALOACETATE DECARBOXYLASE ALPHA CHAIN"/>
    <property type="match status" value="1"/>
</dbReference>
<keyword evidence="3" id="KW-0444">Lipid biosynthesis</keyword>
<dbReference type="FunFam" id="2.40.50.100:FF:000003">
    <property type="entry name" value="Acetyl-CoA carboxylase biotin carboxyl carrier protein"/>
    <property type="match status" value="1"/>
</dbReference>
<evidence type="ECO:0000256" key="3">
    <source>
        <dbReference type="ARBA" id="ARBA00022516"/>
    </source>
</evidence>
<feature type="non-terminal residue" evidence="9">
    <location>
        <position position="1"/>
    </location>
</feature>
<protein>
    <recommendedName>
        <fullName evidence="2">Biotin carboxyl carrier protein of acetyl-CoA carboxylase</fullName>
    </recommendedName>
</protein>
<dbReference type="InterPro" id="IPR011053">
    <property type="entry name" value="Single_hybrid_motif"/>
</dbReference>
<dbReference type="AlphaFoldDB" id="A0A381VL61"/>
<dbReference type="GO" id="GO:0006633">
    <property type="term" value="P:fatty acid biosynthetic process"/>
    <property type="evidence" value="ECO:0007669"/>
    <property type="project" value="UniProtKB-UniPathway"/>
</dbReference>
<dbReference type="Gene3D" id="2.40.50.100">
    <property type="match status" value="1"/>
</dbReference>
<evidence type="ECO:0000256" key="4">
    <source>
        <dbReference type="ARBA" id="ARBA00022832"/>
    </source>
</evidence>
<dbReference type="PANTHER" id="PTHR45266:SF3">
    <property type="entry name" value="OXALOACETATE DECARBOXYLASE ALPHA CHAIN"/>
    <property type="match status" value="1"/>
</dbReference>
<evidence type="ECO:0000259" key="8">
    <source>
        <dbReference type="PROSITE" id="PS50968"/>
    </source>
</evidence>
<accession>A0A381VL61</accession>
<dbReference type="PROSITE" id="PS50968">
    <property type="entry name" value="BIOTINYL_LIPOYL"/>
    <property type="match status" value="1"/>
</dbReference>
<gene>
    <name evidence="9" type="ORF">METZ01_LOCUS93929</name>
</gene>
<name>A0A381VL61_9ZZZZ</name>
<evidence type="ECO:0000256" key="7">
    <source>
        <dbReference type="ARBA" id="ARBA00023267"/>
    </source>
</evidence>
<evidence type="ECO:0000256" key="1">
    <source>
        <dbReference type="ARBA" id="ARBA00005194"/>
    </source>
</evidence>
<evidence type="ECO:0000256" key="2">
    <source>
        <dbReference type="ARBA" id="ARBA00017562"/>
    </source>
</evidence>
<dbReference type="GO" id="GO:0003989">
    <property type="term" value="F:acetyl-CoA carboxylase activity"/>
    <property type="evidence" value="ECO:0007669"/>
    <property type="project" value="InterPro"/>
</dbReference>
<comment type="pathway">
    <text evidence="1">Lipid metabolism; fatty acid biosynthesis.</text>
</comment>
<dbReference type="PRINTS" id="PR01071">
    <property type="entry name" value="ACOABIOTINCC"/>
</dbReference>
<dbReference type="CDD" id="cd06850">
    <property type="entry name" value="biotinyl_domain"/>
    <property type="match status" value="1"/>
</dbReference>
<keyword evidence="7" id="KW-0092">Biotin</keyword>
<organism evidence="9">
    <name type="scientific">marine metagenome</name>
    <dbReference type="NCBI Taxonomy" id="408172"/>
    <lineage>
        <taxon>unclassified sequences</taxon>
        <taxon>metagenomes</taxon>
        <taxon>ecological metagenomes</taxon>
    </lineage>
</organism>
<proteinExistence type="predicted"/>
<evidence type="ECO:0000256" key="6">
    <source>
        <dbReference type="ARBA" id="ARBA00023160"/>
    </source>
</evidence>
<keyword evidence="5" id="KW-0443">Lipid metabolism</keyword>
<dbReference type="InterPro" id="IPR001249">
    <property type="entry name" value="AcCoA_biotinCC"/>
</dbReference>
<reference evidence="9" key="1">
    <citation type="submission" date="2018-05" db="EMBL/GenBank/DDBJ databases">
        <authorList>
            <person name="Lanie J.A."/>
            <person name="Ng W.-L."/>
            <person name="Kazmierczak K.M."/>
            <person name="Andrzejewski T.M."/>
            <person name="Davidsen T.M."/>
            <person name="Wayne K.J."/>
            <person name="Tettelin H."/>
            <person name="Glass J.I."/>
            <person name="Rusch D."/>
            <person name="Podicherti R."/>
            <person name="Tsui H.-C.T."/>
            <person name="Winkler M.E."/>
        </authorList>
    </citation>
    <scope>NUCLEOTIDE SEQUENCE</scope>
</reference>
<sequence length="155" mass="17096">VEFKDIKSIVDLMKKNALSEFEMEKEGFRIKLRRASREGKSDEVQVQHYLPPVAPVPVAAVEAPVAAPAPEPAQAPDPEIKSPMIGTFYRKPSPESESYVEVGDTVTADTVVCIIEAMKVMNEIKAEMSGVVTEILVEDSRPVEFGQPLFRVRPA</sequence>
<dbReference type="NCBIfam" id="TIGR00531">
    <property type="entry name" value="BCCP"/>
    <property type="match status" value="1"/>
</dbReference>
<dbReference type="GO" id="GO:0009317">
    <property type="term" value="C:acetyl-CoA carboxylase complex"/>
    <property type="evidence" value="ECO:0007669"/>
    <property type="project" value="InterPro"/>
</dbReference>
<dbReference type="InterPro" id="IPR050709">
    <property type="entry name" value="Biotin_Carboxyl_Carrier/Decarb"/>
</dbReference>
<keyword evidence="6" id="KW-0275">Fatty acid biosynthesis</keyword>
<dbReference type="PROSITE" id="PS00188">
    <property type="entry name" value="BIOTIN"/>
    <property type="match status" value="1"/>
</dbReference>
<evidence type="ECO:0000313" key="9">
    <source>
        <dbReference type="EMBL" id="SVA41075.1"/>
    </source>
</evidence>
<dbReference type="NCBIfam" id="NF005457">
    <property type="entry name" value="PRK07051.1"/>
    <property type="match status" value="1"/>
</dbReference>
<dbReference type="Pfam" id="PF00364">
    <property type="entry name" value="Biotin_lipoyl"/>
    <property type="match status" value="1"/>
</dbReference>
<dbReference type="EMBL" id="UINC01009155">
    <property type="protein sequence ID" value="SVA41075.1"/>
    <property type="molecule type" value="Genomic_DNA"/>
</dbReference>
<dbReference type="SUPFAM" id="SSF51230">
    <property type="entry name" value="Single hybrid motif"/>
    <property type="match status" value="1"/>
</dbReference>
<dbReference type="UniPathway" id="UPA00094"/>
<keyword evidence="4" id="KW-0276">Fatty acid metabolism</keyword>
<dbReference type="InterPro" id="IPR000089">
    <property type="entry name" value="Biotin_lipoyl"/>
</dbReference>
<evidence type="ECO:0000256" key="5">
    <source>
        <dbReference type="ARBA" id="ARBA00023098"/>
    </source>
</evidence>